<dbReference type="AlphaFoldDB" id="A0A8J5XA45"/>
<organism evidence="3 4">
    <name type="scientific">Diacronema lutheri</name>
    <name type="common">Unicellular marine alga</name>
    <name type="synonym">Monochrysis lutheri</name>
    <dbReference type="NCBI Taxonomy" id="2081491"/>
    <lineage>
        <taxon>Eukaryota</taxon>
        <taxon>Haptista</taxon>
        <taxon>Haptophyta</taxon>
        <taxon>Pavlovophyceae</taxon>
        <taxon>Pavlovales</taxon>
        <taxon>Pavlovaceae</taxon>
        <taxon>Diacronema</taxon>
    </lineage>
</organism>
<gene>
    <name evidence="3" type="ORF">KFE25_000939</name>
</gene>
<evidence type="ECO:0000256" key="1">
    <source>
        <dbReference type="SAM" id="Phobius"/>
    </source>
</evidence>
<comment type="caution">
    <text evidence="3">The sequence shown here is derived from an EMBL/GenBank/DDBJ whole genome shotgun (WGS) entry which is preliminary data.</text>
</comment>
<proteinExistence type="predicted"/>
<keyword evidence="1" id="KW-1133">Transmembrane helix</keyword>
<dbReference type="EMBL" id="JAGTXO010000039">
    <property type="protein sequence ID" value="KAG8459583.1"/>
    <property type="molecule type" value="Genomic_DNA"/>
</dbReference>
<evidence type="ECO:0000313" key="3">
    <source>
        <dbReference type="EMBL" id="KAG8459583.1"/>
    </source>
</evidence>
<dbReference type="Proteomes" id="UP000751190">
    <property type="component" value="Unassembled WGS sequence"/>
</dbReference>
<protein>
    <recommendedName>
        <fullName evidence="2">HPP transmembrane region domain-containing protein</fullName>
    </recommendedName>
</protein>
<dbReference type="Pfam" id="PF04982">
    <property type="entry name" value="TM_HPP"/>
    <property type="match status" value="1"/>
</dbReference>
<evidence type="ECO:0000313" key="4">
    <source>
        <dbReference type="Proteomes" id="UP000751190"/>
    </source>
</evidence>
<dbReference type="InterPro" id="IPR058581">
    <property type="entry name" value="TM_HPP"/>
</dbReference>
<keyword evidence="4" id="KW-1185">Reference proteome</keyword>
<sequence length="224" mass="23538">MSPMLLAAVSCQVAPHALAVRLHHVAPHVLAAQLRARPARAQLAHMASVPSRPASPSRPWPPTRADIADSALSACGVACSLAAISVLDAVTPFRFYGPPYGAITLLLCSARRLPELGAIAATTAIAIGTAQLVALSRLPTWLMRGLTCSLLLLVARLCGARDYPPSGALALLFVEGDDAAVLSLQSFLCPAFSGHAVVVPIAWIVLVLRRRVRAMLGVPDEHED</sequence>
<reference evidence="3" key="1">
    <citation type="submission" date="2021-05" db="EMBL/GenBank/DDBJ databases">
        <title>The genome of the haptophyte Pavlova lutheri (Diacronema luteri, Pavlovales) - a model for lipid biosynthesis in eukaryotic algae.</title>
        <authorList>
            <person name="Hulatt C.J."/>
            <person name="Posewitz M.C."/>
        </authorList>
    </citation>
    <scope>NUCLEOTIDE SEQUENCE</scope>
    <source>
        <strain evidence="3">NIVA-4/92</strain>
    </source>
</reference>
<keyword evidence="1" id="KW-0472">Membrane</keyword>
<evidence type="ECO:0000259" key="2">
    <source>
        <dbReference type="Pfam" id="PF04982"/>
    </source>
</evidence>
<keyword evidence="1" id="KW-0812">Transmembrane</keyword>
<feature type="domain" description="HPP transmembrane region" evidence="2">
    <location>
        <begin position="63"/>
        <end position="209"/>
    </location>
</feature>
<accession>A0A8J5XA45</accession>
<name>A0A8J5XA45_DIALT</name>
<feature type="transmembrane region" description="Helical" evidence="1">
    <location>
        <begin position="179"/>
        <end position="206"/>
    </location>
</feature>